<dbReference type="Gene3D" id="1.10.287.770">
    <property type="entry name" value="YojJ-like"/>
    <property type="match status" value="1"/>
</dbReference>
<name>A0A9J6BI06_POLVA</name>
<evidence type="ECO:0000256" key="11">
    <source>
        <dbReference type="ARBA" id="ARBA00023303"/>
    </source>
</evidence>
<keyword evidence="9 13" id="KW-0472">Membrane</keyword>
<organism evidence="14 15">
    <name type="scientific">Polypedilum vanderplanki</name>
    <name type="common">Sleeping chironomid midge</name>
    <dbReference type="NCBI Taxonomy" id="319348"/>
    <lineage>
        <taxon>Eukaryota</taxon>
        <taxon>Metazoa</taxon>
        <taxon>Ecdysozoa</taxon>
        <taxon>Arthropoda</taxon>
        <taxon>Hexapoda</taxon>
        <taxon>Insecta</taxon>
        <taxon>Pterygota</taxon>
        <taxon>Neoptera</taxon>
        <taxon>Endopterygota</taxon>
        <taxon>Diptera</taxon>
        <taxon>Nematocera</taxon>
        <taxon>Chironomoidea</taxon>
        <taxon>Chironomidae</taxon>
        <taxon>Chironominae</taxon>
        <taxon>Polypedilum</taxon>
        <taxon>Polypedilum</taxon>
    </lineage>
</organism>
<dbReference type="OrthoDB" id="5874059at2759"/>
<evidence type="ECO:0000256" key="13">
    <source>
        <dbReference type="SAM" id="Phobius"/>
    </source>
</evidence>
<feature type="transmembrane region" description="Helical" evidence="13">
    <location>
        <begin position="21"/>
        <end position="39"/>
    </location>
</feature>
<dbReference type="PRINTS" id="PR01078">
    <property type="entry name" value="AMINACHANNEL"/>
</dbReference>
<evidence type="ECO:0000256" key="5">
    <source>
        <dbReference type="ARBA" id="ARBA00022692"/>
    </source>
</evidence>
<dbReference type="Gene3D" id="2.60.470.10">
    <property type="entry name" value="Acid-sensing ion channels like domains"/>
    <property type="match status" value="1"/>
</dbReference>
<evidence type="ECO:0000256" key="1">
    <source>
        <dbReference type="ARBA" id="ARBA00004141"/>
    </source>
</evidence>
<dbReference type="InterPro" id="IPR001873">
    <property type="entry name" value="ENaC"/>
</dbReference>
<keyword evidence="5 12" id="KW-0812">Transmembrane</keyword>
<feature type="transmembrane region" description="Helical" evidence="13">
    <location>
        <begin position="487"/>
        <end position="514"/>
    </location>
</feature>
<reference evidence="14" key="1">
    <citation type="submission" date="2021-03" db="EMBL/GenBank/DDBJ databases">
        <title>Chromosome level genome of the anhydrobiotic midge Polypedilum vanderplanki.</title>
        <authorList>
            <person name="Yoshida Y."/>
            <person name="Kikawada T."/>
            <person name="Gusev O."/>
        </authorList>
    </citation>
    <scope>NUCLEOTIDE SEQUENCE</scope>
    <source>
        <strain evidence="14">NIAS01</strain>
        <tissue evidence="14">Whole body or cell culture</tissue>
    </source>
</reference>
<dbReference type="GO" id="GO:0005886">
    <property type="term" value="C:plasma membrane"/>
    <property type="evidence" value="ECO:0007669"/>
    <property type="project" value="TreeGrafter"/>
</dbReference>
<dbReference type="PANTHER" id="PTHR11690:SF288">
    <property type="entry name" value="AMILORIDE-SENSITIVE NA+ CHANNEL-RELATED"/>
    <property type="match status" value="1"/>
</dbReference>
<keyword evidence="3 12" id="KW-0813">Transport</keyword>
<dbReference type="Pfam" id="PF00858">
    <property type="entry name" value="ASC"/>
    <property type="match status" value="1"/>
</dbReference>
<evidence type="ECO:0000256" key="2">
    <source>
        <dbReference type="ARBA" id="ARBA00007193"/>
    </source>
</evidence>
<evidence type="ECO:0000256" key="4">
    <source>
        <dbReference type="ARBA" id="ARBA00022461"/>
    </source>
</evidence>
<evidence type="ECO:0000256" key="6">
    <source>
        <dbReference type="ARBA" id="ARBA00022989"/>
    </source>
</evidence>
<keyword evidence="10 12" id="KW-0739">Sodium transport</keyword>
<evidence type="ECO:0000313" key="14">
    <source>
        <dbReference type="EMBL" id="KAG5669078.1"/>
    </source>
</evidence>
<dbReference type="AlphaFoldDB" id="A0A9J6BI06"/>
<dbReference type="PANTHER" id="PTHR11690">
    <property type="entry name" value="AMILORIDE-SENSITIVE SODIUM CHANNEL-RELATED"/>
    <property type="match status" value="1"/>
</dbReference>
<keyword evidence="15" id="KW-1185">Reference proteome</keyword>
<keyword evidence="8 12" id="KW-0406">Ion transport</keyword>
<sequence length="536" mass="62784">MIGNIEVFEKLWKKLKEKSEIVLKLLKVFMTFFPIYIRSSYKSLIFYLVGDKKEHWCARLFRVTISTIAFIICLFLTTSTYQRWQLSPVSVNFDDDFTDVSEIPFPAVTICYNSKVDLDSFNVSNLKEFIDPKSREILVKGSEFYLETLSQLCQFGNRKCRGLKNNKSKQTTSVLYRKRSAFKFLQLHDFKLNMTGVDYAKNLLKISVIDFISELKFLNDDDYFYETPIYRRMITEEGICYTINMLDNSEMYTDEMADYLIDFGEIDEGFERRKNLAEYPPKTTSSGRDYGLTIFTPKLEENFNSMCSDKDGFKIKLHPPHEFPRMSSHYIDIPDDDTTIIAVKPSAIKTFEELRKYDPKVRHCYFDGERKLKFFRYYTQANCEYECYIKRLYSTCGCVAFFMPHKNDTRICQSSEEKSCHCQFRENWGRAKDCGCLASCTSISYDTEITSSKREVTDDVVEQVSIYFKKDYFLRVIRTEAVGWANFWAAIGGFLGLLMGASVLSVIELFYCVFVKHVLDKKEENDEKIKVDNLEL</sequence>
<evidence type="ECO:0000256" key="12">
    <source>
        <dbReference type="RuleBase" id="RU000679"/>
    </source>
</evidence>
<comment type="subcellular location">
    <subcellularLocation>
        <location evidence="1">Membrane</location>
        <topology evidence="1">Multi-pass membrane protein</topology>
    </subcellularLocation>
</comment>
<protein>
    <submittedName>
        <fullName evidence="14">Uncharacterized protein</fullName>
    </submittedName>
</protein>
<gene>
    <name evidence="14" type="ORF">PVAND_016977</name>
</gene>
<comment type="caution">
    <text evidence="14">The sequence shown here is derived from an EMBL/GenBank/DDBJ whole genome shotgun (WGS) entry which is preliminary data.</text>
</comment>
<evidence type="ECO:0000256" key="7">
    <source>
        <dbReference type="ARBA" id="ARBA00023053"/>
    </source>
</evidence>
<dbReference type="GO" id="GO:0015280">
    <property type="term" value="F:ligand-gated sodium channel activity"/>
    <property type="evidence" value="ECO:0007669"/>
    <property type="project" value="TreeGrafter"/>
</dbReference>
<evidence type="ECO:0000256" key="9">
    <source>
        <dbReference type="ARBA" id="ARBA00023136"/>
    </source>
</evidence>
<evidence type="ECO:0000256" key="10">
    <source>
        <dbReference type="ARBA" id="ARBA00023201"/>
    </source>
</evidence>
<keyword evidence="11 12" id="KW-0407">Ion channel</keyword>
<feature type="transmembrane region" description="Helical" evidence="13">
    <location>
        <begin position="60"/>
        <end position="81"/>
    </location>
</feature>
<dbReference type="Proteomes" id="UP001107558">
    <property type="component" value="Chromosome 4"/>
</dbReference>
<accession>A0A9J6BI06</accession>
<keyword evidence="4 12" id="KW-0894">Sodium channel</keyword>
<evidence type="ECO:0000256" key="8">
    <source>
        <dbReference type="ARBA" id="ARBA00023065"/>
    </source>
</evidence>
<comment type="similarity">
    <text evidence="2 12">Belongs to the amiloride-sensitive sodium channel (TC 1.A.6) family.</text>
</comment>
<dbReference type="EMBL" id="JADBJN010000004">
    <property type="protein sequence ID" value="KAG5669078.1"/>
    <property type="molecule type" value="Genomic_DNA"/>
</dbReference>
<evidence type="ECO:0000313" key="15">
    <source>
        <dbReference type="Proteomes" id="UP001107558"/>
    </source>
</evidence>
<keyword evidence="6 13" id="KW-1133">Transmembrane helix</keyword>
<keyword evidence="7" id="KW-0915">Sodium</keyword>
<proteinExistence type="inferred from homology"/>
<evidence type="ECO:0000256" key="3">
    <source>
        <dbReference type="ARBA" id="ARBA00022448"/>
    </source>
</evidence>